<dbReference type="NCBIfam" id="NF000845">
    <property type="entry name" value="PRK00071.2-4"/>
    <property type="match status" value="1"/>
</dbReference>
<evidence type="ECO:0000313" key="13">
    <source>
        <dbReference type="EMBL" id="QOL81512.1"/>
    </source>
</evidence>
<dbReference type="HAMAP" id="MF_00244">
    <property type="entry name" value="NaMN_adenylyltr"/>
    <property type="match status" value="1"/>
</dbReference>
<dbReference type="Gene3D" id="3.40.50.620">
    <property type="entry name" value="HUPs"/>
    <property type="match status" value="1"/>
</dbReference>
<evidence type="ECO:0000259" key="12">
    <source>
        <dbReference type="Pfam" id="PF01467"/>
    </source>
</evidence>
<dbReference type="NCBIfam" id="TIGR00482">
    <property type="entry name" value="nicotinate (nicotinamide) nucleotide adenylyltransferase"/>
    <property type="match status" value="1"/>
</dbReference>
<dbReference type="PANTHER" id="PTHR39321:SF3">
    <property type="entry name" value="PHOSPHOPANTETHEINE ADENYLYLTRANSFERASE"/>
    <property type="match status" value="1"/>
</dbReference>
<dbReference type="SUPFAM" id="SSF52374">
    <property type="entry name" value="Nucleotidylyl transferase"/>
    <property type="match status" value="1"/>
</dbReference>
<evidence type="ECO:0000256" key="9">
    <source>
        <dbReference type="ARBA" id="ARBA00023027"/>
    </source>
</evidence>
<accession>A0A7L9WNP0</accession>
<comment type="pathway">
    <text evidence="2 11">Cofactor biosynthesis; NAD(+) biosynthesis; deamido-NAD(+) from nicotinate D-ribonucleotide: step 1/1.</text>
</comment>
<keyword evidence="4 11" id="KW-0662">Pyridine nucleotide biosynthesis</keyword>
<gene>
    <name evidence="11" type="primary">nadD</name>
    <name evidence="13" type="ORF">F3W81_12155</name>
</gene>
<dbReference type="PANTHER" id="PTHR39321">
    <property type="entry name" value="NICOTINATE-NUCLEOTIDE ADENYLYLTRANSFERASE-RELATED"/>
    <property type="match status" value="1"/>
</dbReference>
<dbReference type="CDD" id="cd02165">
    <property type="entry name" value="NMNAT"/>
    <property type="match status" value="1"/>
</dbReference>
<dbReference type="NCBIfam" id="NF000843">
    <property type="entry name" value="PRK00071.2-2"/>
    <property type="match status" value="1"/>
</dbReference>
<dbReference type="KEGG" id="pshq:F3W81_12155"/>
<dbReference type="Proteomes" id="UP000594118">
    <property type="component" value="Chromosome"/>
</dbReference>
<dbReference type="GO" id="GO:0005524">
    <property type="term" value="F:ATP binding"/>
    <property type="evidence" value="ECO:0007669"/>
    <property type="project" value="UniProtKB-KW"/>
</dbReference>
<dbReference type="AlphaFoldDB" id="A0A7L9WNP0"/>
<reference evidence="13 14" key="1">
    <citation type="submission" date="2019-10" db="EMBL/GenBank/DDBJ databases">
        <title>Pseudopuniceibacterium sp. HQ09 islated from Antarctica.</title>
        <authorList>
            <person name="Liao L."/>
            <person name="Su S."/>
            <person name="Chen B."/>
            <person name="Yu Y."/>
        </authorList>
    </citation>
    <scope>NUCLEOTIDE SEQUENCE [LARGE SCALE GENOMIC DNA]</scope>
    <source>
        <strain evidence="13 14">HQ09</strain>
    </source>
</reference>
<organism evidence="13 14">
    <name type="scientific">Pseudooceanicola spongiae</name>
    <dbReference type="NCBI Taxonomy" id="2613965"/>
    <lineage>
        <taxon>Bacteria</taxon>
        <taxon>Pseudomonadati</taxon>
        <taxon>Pseudomonadota</taxon>
        <taxon>Alphaproteobacteria</taxon>
        <taxon>Rhodobacterales</taxon>
        <taxon>Paracoccaceae</taxon>
        <taxon>Pseudooceanicola</taxon>
    </lineage>
</organism>
<evidence type="ECO:0000256" key="4">
    <source>
        <dbReference type="ARBA" id="ARBA00022642"/>
    </source>
</evidence>
<evidence type="ECO:0000256" key="5">
    <source>
        <dbReference type="ARBA" id="ARBA00022679"/>
    </source>
</evidence>
<keyword evidence="7 11" id="KW-0547">Nucleotide-binding</keyword>
<dbReference type="Pfam" id="PF01467">
    <property type="entry name" value="CTP_transf_like"/>
    <property type="match status" value="1"/>
</dbReference>
<comment type="similarity">
    <text evidence="3 11">Belongs to the NadD family.</text>
</comment>
<evidence type="ECO:0000256" key="11">
    <source>
        <dbReference type="HAMAP-Rule" id="MF_00244"/>
    </source>
</evidence>
<keyword evidence="5 11" id="KW-0808">Transferase</keyword>
<evidence type="ECO:0000256" key="10">
    <source>
        <dbReference type="ARBA" id="ARBA00048721"/>
    </source>
</evidence>
<dbReference type="InterPro" id="IPR005248">
    <property type="entry name" value="NadD/NMNAT"/>
</dbReference>
<evidence type="ECO:0000256" key="3">
    <source>
        <dbReference type="ARBA" id="ARBA00009014"/>
    </source>
</evidence>
<protein>
    <recommendedName>
        <fullName evidence="11">Probable nicotinate-nucleotide adenylyltransferase</fullName>
        <ecNumber evidence="11">2.7.7.18</ecNumber>
    </recommendedName>
    <alternativeName>
        <fullName evidence="11">Deamido-NAD(+) diphosphorylase</fullName>
    </alternativeName>
    <alternativeName>
        <fullName evidence="11">Deamido-NAD(+) pyrophosphorylase</fullName>
    </alternativeName>
    <alternativeName>
        <fullName evidence="11">Nicotinate mononucleotide adenylyltransferase</fullName>
        <shortName evidence="11">NaMN adenylyltransferase</shortName>
    </alternativeName>
</protein>
<keyword evidence="14" id="KW-1185">Reference proteome</keyword>
<sequence length="237" mass="26842">MFDFPSACVTTSAECRNWRAPCLAERTAARRGRDDVVQRRPYARAGQRIGLLGGSFDPPHEGHAHITREALKRFGLDSVWWLVSPGNPLKTHGPAPLETRLAASRALVQHPRVCITGIEARTNTRYTAQTLRALQKMYPGVTFVWLMGADNLVQFDKWQEWRWIMENFPIGVLARPGERLGARNSRAARIYRGYRLRGRESRLLGSSKAPTWCFVNVPMTGISSSLIRQRGGWRQSD</sequence>
<evidence type="ECO:0000256" key="1">
    <source>
        <dbReference type="ARBA" id="ARBA00002324"/>
    </source>
</evidence>
<evidence type="ECO:0000313" key="14">
    <source>
        <dbReference type="Proteomes" id="UP000594118"/>
    </source>
</evidence>
<proteinExistence type="inferred from homology"/>
<evidence type="ECO:0000256" key="7">
    <source>
        <dbReference type="ARBA" id="ARBA00022741"/>
    </source>
</evidence>
<keyword evidence="6 11" id="KW-0548">Nucleotidyltransferase</keyword>
<comment type="function">
    <text evidence="1 11">Catalyzes the reversible adenylation of nicotinate mononucleotide (NaMN) to nicotinic acid adenine dinucleotide (NaAD).</text>
</comment>
<keyword evidence="9 11" id="KW-0520">NAD</keyword>
<dbReference type="NCBIfam" id="TIGR00125">
    <property type="entry name" value="cyt_tran_rel"/>
    <property type="match status" value="1"/>
</dbReference>
<dbReference type="InterPro" id="IPR014729">
    <property type="entry name" value="Rossmann-like_a/b/a_fold"/>
</dbReference>
<comment type="catalytic activity">
    <reaction evidence="10 11">
        <text>nicotinate beta-D-ribonucleotide + ATP + H(+) = deamido-NAD(+) + diphosphate</text>
        <dbReference type="Rhea" id="RHEA:22860"/>
        <dbReference type="ChEBI" id="CHEBI:15378"/>
        <dbReference type="ChEBI" id="CHEBI:30616"/>
        <dbReference type="ChEBI" id="CHEBI:33019"/>
        <dbReference type="ChEBI" id="CHEBI:57502"/>
        <dbReference type="ChEBI" id="CHEBI:58437"/>
        <dbReference type="EC" id="2.7.7.18"/>
    </reaction>
</comment>
<feature type="domain" description="Cytidyltransferase-like" evidence="12">
    <location>
        <begin position="51"/>
        <end position="230"/>
    </location>
</feature>
<dbReference type="GO" id="GO:0004515">
    <property type="term" value="F:nicotinate-nucleotide adenylyltransferase activity"/>
    <property type="evidence" value="ECO:0007669"/>
    <property type="project" value="UniProtKB-UniRule"/>
</dbReference>
<dbReference type="GO" id="GO:0009435">
    <property type="term" value="P:NAD+ biosynthetic process"/>
    <property type="evidence" value="ECO:0007669"/>
    <property type="project" value="UniProtKB-UniRule"/>
</dbReference>
<dbReference type="InterPro" id="IPR004821">
    <property type="entry name" value="Cyt_trans-like"/>
</dbReference>
<evidence type="ECO:0000256" key="8">
    <source>
        <dbReference type="ARBA" id="ARBA00022840"/>
    </source>
</evidence>
<dbReference type="UniPathway" id="UPA00253">
    <property type="reaction ID" value="UER00332"/>
</dbReference>
<evidence type="ECO:0000256" key="2">
    <source>
        <dbReference type="ARBA" id="ARBA00005019"/>
    </source>
</evidence>
<dbReference type="EMBL" id="CP045201">
    <property type="protein sequence ID" value="QOL81512.1"/>
    <property type="molecule type" value="Genomic_DNA"/>
</dbReference>
<keyword evidence="8 11" id="KW-0067">ATP-binding</keyword>
<evidence type="ECO:0000256" key="6">
    <source>
        <dbReference type="ARBA" id="ARBA00022695"/>
    </source>
</evidence>
<dbReference type="EC" id="2.7.7.18" evidence="11"/>
<name>A0A7L9WNP0_9RHOB</name>